<dbReference type="InterPro" id="IPR016169">
    <property type="entry name" value="FAD-bd_PCMH_sub2"/>
</dbReference>
<dbReference type="Proteomes" id="UP000800038">
    <property type="component" value="Unassembled WGS sequence"/>
</dbReference>
<evidence type="ECO:0000313" key="8">
    <source>
        <dbReference type="EMBL" id="KAF1937819.1"/>
    </source>
</evidence>
<gene>
    <name evidence="8" type="ORF">EJ02DRAFT_411580</name>
</gene>
<comment type="similarity">
    <text evidence="2">Belongs to the oxygen-dependent FAD-linked oxidoreductase family.</text>
</comment>
<dbReference type="Pfam" id="PF08031">
    <property type="entry name" value="BBE"/>
    <property type="match status" value="1"/>
</dbReference>
<dbReference type="PROSITE" id="PS51387">
    <property type="entry name" value="FAD_PCMH"/>
    <property type="match status" value="1"/>
</dbReference>
<evidence type="ECO:0000256" key="5">
    <source>
        <dbReference type="ARBA" id="ARBA00023002"/>
    </source>
</evidence>
<proteinExistence type="inferred from homology"/>
<keyword evidence="5" id="KW-0560">Oxidoreductase</keyword>
<evidence type="ECO:0000313" key="9">
    <source>
        <dbReference type="Proteomes" id="UP000800038"/>
    </source>
</evidence>
<dbReference type="InterPro" id="IPR016166">
    <property type="entry name" value="FAD-bd_PCMH"/>
</dbReference>
<evidence type="ECO:0000256" key="3">
    <source>
        <dbReference type="ARBA" id="ARBA00022630"/>
    </source>
</evidence>
<dbReference type="GO" id="GO:0071949">
    <property type="term" value="F:FAD binding"/>
    <property type="evidence" value="ECO:0007669"/>
    <property type="project" value="InterPro"/>
</dbReference>
<organism evidence="8 9">
    <name type="scientific">Clathrospora elynae</name>
    <dbReference type="NCBI Taxonomy" id="706981"/>
    <lineage>
        <taxon>Eukaryota</taxon>
        <taxon>Fungi</taxon>
        <taxon>Dikarya</taxon>
        <taxon>Ascomycota</taxon>
        <taxon>Pezizomycotina</taxon>
        <taxon>Dothideomycetes</taxon>
        <taxon>Pleosporomycetidae</taxon>
        <taxon>Pleosporales</taxon>
        <taxon>Diademaceae</taxon>
        <taxon>Clathrospora</taxon>
    </lineage>
</organism>
<keyword evidence="9" id="KW-1185">Reference proteome</keyword>
<feature type="chain" id="PRO_5025644557" evidence="6">
    <location>
        <begin position="21"/>
        <end position="491"/>
    </location>
</feature>
<dbReference type="GO" id="GO:0016491">
    <property type="term" value="F:oxidoreductase activity"/>
    <property type="evidence" value="ECO:0007669"/>
    <property type="project" value="UniProtKB-KW"/>
</dbReference>
<dbReference type="AlphaFoldDB" id="A0A6A5SEA6"/>
<dbReference type="SUPFAM" id="SSF56176">
    <property type="entry name" value="FAD-binding/transporter-associated domain-like"/>
    <property type="match status" value="1"/>
</dbReference>
<dbReference type="EMBL" id="ML976124">
    <property type="protein sequence ID" value="KAF1937819.1"/>
    <property type="molecule type" value="Genomic_DNA"/>
</dbReference>
<sequence length="491" mass="53962">MKITSAALLSPLACVSTSFAFLNALEADAAARLKNILSPDAAVYFPGSDTFDDATERWQNWASPRFLAAVEVATEKDVRFANKHHRPFLAVSGGHGMVGSLGNFNYGIEIWIRKLNTINIAEDGKSARLGGGLLSKEVTDALWAKGMQTTTGLCECVGMMGALLGGGHGILQGGYGLIADNLVEAHVVLPDGSRTTASVASNPDLYWAMKGAGHNFAVITSYTIKIYNVPANNSWVIESYIYTEDKLEELLELTNAFTEEGEQPVKFLNWAYYVSLPDVDPDHPVIQYKLLYKGSTAQASHYTSGYRALSPVSITSDTVSYPDLPVINGNSNADIGCQHGYSVLQYPISLHQYNVTAHRKAFDIFADYTRRYPGLNASFFMNEGYSLKGVKGVPAESTAYPDQDGNLLIAPVMIFFDPAEEDHADEAGKAIWEVLLEGSRTPNLDAYVNYVSKGESVQDIYGHEPWRLEKLRGLKRKYDPANTFRYFAPIW</sequence>
<evidence type="ECO:0000256" key="2">
    <source>
        <dbReference type="ARBA" id="ARBA00005466"/>
    </source>
</evidence>
<reference evidence="8" key="1">
    <citation type="journal article" date="2020" name="Stud. Mycol.">
        <title>101 Dothideomycetes genomes: a test case for predicting lifestyles and emergence of pathogens.</title>
        <authorList>
            <person name="Haridas S."/>
            <person name="Albert R."/>
            <person name="Binder M."/>
            <person name="Bloem J."/>
            <person name="Labutti K."/>
            <person name="Salamov A."/>
            <person name="Andreopoulos B."/>
            <person name="Baker S."/>
            <person name="Barry K."/>
            <person name="Bills G."/>
            <person name="Bluhm B."/>
            <person name="Cannon C."/>
            <person name="Castanera R."/>
            <person name="Culley D."/>
            <person name="Daum C."/>
            <person name="Ezra D."/>
            <person name="Gonzalez J."/>
            <person name="Henrissat B."/>
            <person name="Kuo A."/>
            <person name="Liang C."/>
            <person name="Lipzen A."/>
            <person name="Lutzoni F."/>
            <person name="Magnuson J."/>
            <person name="Mondo S."/>
            <person name="Nolan M."/>
            <person name="Ohm R."/>
            <person name="Pangilinan J."/>
            <person name="Park H.-J."/>
            <person name="Ramirez L."/>
            <person name="Alfaro M."/>
            <person name="Sun H."/>
            <person name="Tritt A."/>
            <person name="Yoshinaga Y."/>
            <person name="Zwiers L.-H."/>
            <person name="Turgeon B."/>
            <person name="Goodwin S."/>
            <person name="Spatafora J."/>
            <person name="Crous P."/>
            <person name="Grigoriev I."/>
        </authorList>
    </citation>
    <scope>NUCLEOTIDE SEQUENCE</scope>
    <source>
        <strain evidence="8">CBS 161.51</strain>
    </source>
</reference>
<dbReference type="Gene3D" id="3.30.465.10">
    <property type="match status" value="1"/>
</dbReference>
<protein>
    <submittedName>
        <fullName evidence="8">FAD-dependent oxygenase</fullName>
    </submittedName>
</protein>
<dbReference type="PANTHER" id="PTHR42973">
    <property type="entry name" value="BINDING OXIDOREDUCTASE, PUTATIVE (AFU_ORTHOLOGUE AFUA_1G17690)-RELATED"/>
    <property type="match status" value="1"/>
</dbReference>
<dbReference type="InterPro" id="IPR012951">
    <property type="entry name" value="BBE"/>
</dbReference>
<comment type="cofactor">
    <cofactor evidence="1">
        <name>FAD</name>
        <dbReference type="ChEBI" id="CHEBI:57692"/>
    </cofactor>
</comment>
<dbReference type="PANTHER" id="PTHR42973:SF9">
    <property type="entry name" value="FAD-BINDING PCMH-TYPE DOMAIN-CONTAINING PROTEIN-RELATED"/>
    <property type="match status" value="1"/>
</dbReference>
<keyword evidence="6" id="KW-0732">Signal</keyword>
<dbReference type="Pfam" id="PF01565">
    <property type="entry name" value="FAD_binding_4"/>
    <property type="match status" value="1"/>
</dbReference>
<dbReference type="Gene3D" id="3.40.462.20">
    <property type="match status" value="1"/>
</dbReference>
<keyword evidence="3" id="KW-0285">Flavoprotein</keyword>
<evidence type="ECO:0000256" key="4">
    <source>
        <dbReference type="ARBA" id="ARBA00022827"/>
    </source>
</evidence>
<keyword evidence="4" id="KW-0274">FAD</keyword>
<dbReference type="OrthoDB" id="9996127at2759"/>
<evidence type="ECO:0000256" key="1">
    <source>
        <dbReference type="ARBA" id="ARBA00001974"/>
    </source>
</evidence>
<evidence type="ECO:0000256" key="6">
    <source>
        <dbReference type="SAM" id="SignalP"/>
    </source>
</evidence>
<dbReference type="InterPro" id="IPR036318">
    <property type="entry name" value="FAD-bd_PCMH-like_sf"/>
</dbReference>
<feature type="signal peptide" evidence="6">
    <location>
        <begin position="1"/>
        <end position="20"/>
    </location>
</feature>
<dbReference type="InterPro" id="IPR006094">
    <property type="entry name" value="Oxid_FAD_bind_N"/>
</dbReference>
<evidence type="ECO:0000259" key="7">
    <source>
        <dbReference type="PROSITE" id="PS51387"/>
    </source>
</evidence>
<dbReference type="InterPro" id="IPR050416">
    <property type="entry name" value="FAD-linked_Oxidoreductase"/>
</dbReference>
<accession>A0A6A5SEA6</accession>
<name>A0A6A5SEA6_9PLEO</name>
<feature type="domain" description="FAD-binding PCMH-type" evidence="7">
    <location>
        <begin position="62"/>
        <end position="229"/>
    </location>
</feature>